<feature type="transmembrane region" description="Helical" evidence="1">
    <location>
        <begin position="45"/>
        <end position="67"/>
    </location>
</feature>
<evidence type="ECO:0000256" key="1">
    <source>
        <dbReference type="SAM" id="Phobius"/>
    </source>
</evidence>
<feature type="transmembrane region" description="Helical" evidence="1">
    <location>
        <begin position="20"/>
        <end position="39"/>
    </location>
</feature>
<gene>
    <name evidence="2" type="ORF">EZS27_031418</name>
</gene>
<organism evidence="2">
    <name type="scientific">termite gut metagenome</name>
    <dbReference type="NCBI Taxonomy" id="433724"/>
    <lineage>
        <taxon>unclassified sequences</taxon>
        <taxon>metagenomes</taxon>
        <taxon>organismal metagenomes</taxon>
    </lineage>
</organism>
<keyword evidence="1" id="KW-0812">Transmembrane</keyword>
<protein>
    <submittedName>
        <fullName evidence="2">Uncharacterized protein</fullName>
    </submittedName>
</protein>
<keyword evidence="1" id="KW-0472">Membrane</keyword>
<dbReference type="AlphaFoldDB" id="A0A5J4QDD6"/>
<keyword evidence="1" id="KW-1133">Transmembrane helix</keyword>
<accession>A0A5J4QDD6</accession>
<comment type="caution">
    <text evidence="2">The sequence shown here is derived from an EMBL/GenBank/DDBJ whole genome shotgun (WGS) entry which is preliminary data.</text>
</comment>
<proteinExistence type="predicted"/>
<sequence>MGYIENNLSTNEVVIYKAKLHFFLFVQPAILLLLGYWFYISVNDVAHYLGLTLLFLGLVSLIQRLLVILG</sequence>
<reference evidence="2" key="1">
    <citation type="submission" date="2019-03" db="EMBL/GenBank/DDBJ databases">
        <title>Single cell metagenomics reveals metabolic interactions within the superorganism composed of flagellate Streblomastix strix and complex community of Bacteroidetes bacteria on its surface.</title>
        <authorList>
            <person name="Treitli S.C."/>
            <person name="Kolisko M."/>
            <person name="Husnik F."/>
            <person name="Keeling P."/>
            <person name="Hampl V."/>
        </authorList>
    </citation>
    <scope>NUCLEOTIDE SEQUENCE</scope>
    <source>
        <strain evidence="2">STM</strain>
    </source>
</reference>
<evidence type="ECO:0000313" key="2">
    <source>
        <dbReference type="EMBL" id="KAA6318593.1"/>
    </source>
</evidence>
<dbReference type="EMBL" id="SNRY01004141">
    <property type="protein sequence ID" value="KAA6318593.1"/>
    <property type="molecule type" value="Genomic_DNA"/>
</dbReference>
<name>A0A5J4QDD6_9ZZZZ</name>